<dbReference type="GO" id="GO:0005886">
    <property type="term" value="C:plasma membrane"/>
    <property type="evidence" value="ECO:0007669"/>
    <property type="project" value="TreeGrafter"/>
</dbReference>
<dbReference type="OrthoDB" id="377733at2759"/>
<evidence type="ECO:0000313" key="2">
    <source>
        <dbReference type="Proteomes" id="UP000689195"/>
    </source>
</evidence>
<keyword evidence="2" id="KW-1185">Reference proteome</keyword>
<proteinExistence type="predicted"/>
<dbReference type="PANTHER" id="PTHR24092">
    <property type="entry name" value="PROBABLE PHOSPHOLIPID-TRANSPORTING ATPASE"/>
    <property type="match status" value="1"/>
</dbReference>
<sequence length="108" mass="12839">MDECESLSREGLRTLAITQKYLTEDNLKNFTTEHEKAKYQMGEREAHCSKILDFYENDMELLGLTRVKDMFQEDIYATLESRKMQEYKSGCQLEIKQKLLNVQQFQLD</sequence>
<organism evidence="1 2">
    <name type="scientific">Paramecium pentaurelia</name>
    <dbReference type="NCBI Taxonomy" id="43138"/>
    <lineage>
        <taxon>Eukaryota</taxon>
        <taxon>Sar</taxon>
        <taxon>Alveolata</taxon>
        <taxon>Ciliophora</taxon>
        <taxon>Intramacronucleata</taxon>
        <taxon>Oligohymenophorea</taxon>
        <taxon>Peniculida</taxon>
        <taxon>Parameciidae</taxon>
        <taxon>Paramecium</taxon>
    </lineage>
</organism>
<dbReference type="GO" id="GO:0006897">
    <property type="term" value="P:endocytosis"/>
    <property type="evidence" value="ECO:0007669"/>
    <property type="project" value="TreeGrafter"/>
</dbReference>
<evidence type="ECO:0000313" key="1">
    <source>
        <dbReference type="EMBL" id="CAD8176768.1"/>
    </source>
</evidence>
<dbReference type="PANTHER" id="PTHR24092:SF5">
    <property type="entry name" value="PHOSPHOLIPID-TRANSPORTING ATPASE"/>
    <property type="match status" value="1"/>
</dbReference>
<dbReference type="AlphaFoldDB" id="A0A8S1VFY5"/>
<dbReference type="GO" id="GO:0006890">
    <property type="term" value="P:retrograde vesicle-mediated transport, Golgi to endoplasmic reticulum"/>
    <property type="evidence" value="ECO:0007669"/>
    <property type="project" value="TreeGrafter"/>
</dbReference>
<dbReference type="GO" id="GO:0005768">
    <property type="term" value="C:endosome"/>
    <property type="evidence" value="ECO:0007669"/>
    <property type="project" value="TreeGrafter"/>
</dbReference>
<dbReference type="GO" id="GO:0140326">
    <property type="term" value="F:ATPase-coupled intramembrane lipid transporter activity"/>
    <property type="evidence" value="ECO:0007669"/>
    <property type="project" value="TreeGrafter"/>
</dbReference>
<dbReference type="GO" id="GO:0045332">
    <property type="term" value="P:phospholipid translocation"/>
    <property type="evidence" value="ECO:0007669"/>
    <property type="project" value="TreeGrafter"/>
</dbReference>
<protein>
    <submittedName>
        <fullName evidence="1">Uncharacterized protein</fullName>
    </submittedName>
</protein>
<dbReference type="GO" id="GO:0005802">
    <property type="term" value="C:trans-Golgi network"/>
    <property type="evidence" value="ECO:0007669"/>
    <property type="project" value="TreeGrafter"/>
</dbReference>
<dbReference type="Proteomes" id="UP000689195">
    <property type="component" value="Unassembled WGS sequence"/>
</dbReference>
<accession>A0A8S1VFY5</accession>
<comment type="caution">
    <text evidence="1">The sequence shown here is derived from an EMBL/GenBank/DDBJ whole genome shotgun (WGS) entry which is preliminary data.</text>
</comment>
<gene>
    <name evidence="1" type="ORF">PPENT_87.1.T0650249</name>
</gene>
<name>A0A8S1VFY5_9CILI</name>
<reference evidence="1" key="1">
    <citation type="submission" date="2021-01" db="EMBL/GenBank/DDBJ databases">
        <authorList>
            <consortium name="Genoscope - CEA"/>
            <person name="William W."/>
        </authorList>
    </citation>
    <scope>NUCLEOTIDE SEQUENCE</scope>
</reference>
<dbReference type="EMBL" id="CAJJDO010000065">
    <property type="protein sequence ID" value="CAD8176768.1"/>
    <property type="molecule type" value="Genomic_DNA"/>
</dbReference>